<proteinExistence type="predicted"/>
<dbReference type="AlphaFoldDB" id="A0A8I1SYP9"/>
<sequence length="68" mass="7667">MPCSPWSRTERATRRRCSGQGMTEYVIALMLVVIVLAIPWGNRPAPVVQLMHALQTFYTHYSATMSLA</sequence>
<feature type="transmembrane region" description="Helical" evidence="1">
    <location>
        <begin position="21"/>
        <end position="41"/>
    </location>
</feature>
<accession>A0A8I1SYP9</accession>
<name>A0A8I1SYP9_THIA3</name>
<keyword evidence="1" id="KW-0812">Transmembrane</keyword>
<protein>
    <submittedName>
        <fullName evidence="2">Uncharacterized protein</fullName>
    </submittedName>
</protein>
<dbReference type="RefSeq" id="WP_276732825.1">
    <property type="nucleotide sequence ID" value="NZ_JAFKMR010000039.1"/>
</dbReference>
<evidence type="ECO:0000256" key="1">
    <source>
        <dbReference type="SAM" id="Phobius"/>
    </source>
</evidence>
<keyword evidence="1" id="KW-1133">Transmembrane helix</keyword>
<gene>
    <name evidence="2" type="ORF">J0I24_15615</name>
</gene>
<keyword evidence="1" id="KW-0472">Membrane</keyword>
<dbReference type="EMBL" id="JAFKMR010000039">
    <property type="protein sequence ID" value="MBN8745701.1"/>
    <property type="molecule type" value="Genomic_DNA"/>
</dbReference>
<organism evidence="2 3">
    <name type="scientific">Thiomonas arsenitoxydans (strain DSM 22701 / CIP 110005 / 3As)</name>
    <dbReference type="NCBI Taxonomy" id="426114"/>
    <lineage>
        <taxon>Bacteria</taxon>
        <taxon>Pseudomonadati</taxon>
        <taxon>Pseudomonadota</taxon>
        <taxon>Betaproteobacteria</taxon>
        <taxon>Burkholderiales</taxon>
        <taxon>Thiomonas</taxon>
    </lineage>
</organism>
<reference evidence="2" key="1">
    <citation type="submission" date="2021-02" db="EMBL/GenBank/DDBJ databases">
        <title>Thiocyanate and organic carbon inputs drive convergent selection for specific autotrophic Afipia and Thiobacillus strains within complex microbiomes.</title>
        <authorList>
            <person name="Huddy R.J."/>
            <person name="Sachdeva R."/>
            <person name="Kadzinga F."/>
            <person name="Kantor R.S."/>
            <person name="Harrison S.T.L."/>
            <person name="Banfield J.F."/>
        </authorList>
    </citation>
    <scope>NUCLEOTIDE SEQUENCE</scope>
    <source>
        <strain evidence="2">SCN18_13_7_16_R3_B_64_19</strain>
    </source>
</reference>
<dbReference type="Proteomes" id="UP000664800">
    <property type="component" value="Unassembled WGS sequence"/>
</dbReference>
<evidence type="ECO:0000313" key="2">
    <source>
        <dbReference type="EMBL" id="MBN8745701.1"/>
    </source>
</evidence>
<comment type="caution">
    <text evidence="2">The sequence shown here is derived from an EMBL/GenBank/DDBJ whole genome shotgun (WGS) entry which is preliminary data.</text>
</comment>
<evidence type="ECO:0000313" key="3">
    <source>
        <dbReference type="Proteomes" id="UP000664800"/>
    </source>
</evidence>